<keyword evidence="1" id="KW-0175">Coiled coil</keyword>
<feature type="signal peptide" evidence="4">
    <location>
        <begin position="1"/>
        <end position="24"/>
    </location>
</feature>
<evidence type="ECO:0000256" key="2">
    <source>
        <dbReference type="SAM" id="MobiDB-lite"/>
    </source>
</evidence>
<proteinExistence type="predicted"/>
<dbReference type="AlphaFoldDB" id="A0A4P6KH62"/>
<keyword evidence="3" id="KW-1133">Transmembrane helix</keyword>
<organism evidence="6 7">
    <name type="scientific">Leucobacter triazinivorans</name>
    <dbReference type="NCBI Taxonomy" id="1784719"/>
    <lineage>
        <taxon>Bacteria</taxon>
        <taxon>Bacillati</taxon>
        <taxon>Actinomycetota</taxon>
        <taxon>Actinomycetes</taxon>
        <taxon>Micrococcales</taxon>
        <taxon>Microbacteriaceae</taxon>
        <taxon>Leucobacter</taxon>
    </lineage>
</organism>
<dbReference type="EMBL" id="CP035806">
    <property type="protein sequence ID" value="QBE49786.1"/>
    <property type="molecule type" value="Genomic_DNA"/>
</dbReference>
<accession>A0A4P6KH62</accession>
<feature type="region of interest" description="Disordered" evidence="2">
    <location>
        <begin position="296"/>
        <end position="349"/>
    </location>
</feature>
<sequence length="349" mass="35336">MTRRSSVPVLLAAALLLAPLSACAALPGTGGGASSSEILVGPEMARDTGGTDGAGGAFEGAPQALEDQSTRSVIRTGQVSIEVSDPDAAAEEVAEIAQRAGGSVESMTVHRASAKTTAGADLALRVPADRLDETFTALTGVGDVVSQSRSAVDVTAEHVDLRARVAALEESVERLTELMAGADTTTELIEAESALAQRQQELDGLRAQLRSLEGQVDEATIWVSLSTTSALPGGGPANFWEGLLAGLDSLAAAGAGALVVLGILLPWLALAALLALAVVLIVRGVRSGRRARAAQAAQERAAQERETQERAAQAAAAPQTAGASADPAAPLHTGDSVPQYPAAPPSNPL</sequence>
<gene>
    <name evidence="6" type="ORF">EVS81_13915</name>
</gene>
<dbReference type="OrthoDB" id="186919at2"/>
<evidence type="ECO:0000256" key="3">
    <source>
        <dbReference type="SAM" id="Phobius"/>
    </source>
</evidence>
<keyword evidence="7" id="KW-1185">Reference proteome</keyword>
<feature type="transmembrane region" description="Helical" evidence="3">
    <location>
        <begin position="257"/>
        <end position="282"/>
    </location>
</feature>
<feature type="compositionally biased region" description="Low complexity" evidence="2">
    <location>
        <begin position="310"/>
        <end position="329"/>
    </location>
</feature>
<keyword evidence="4" id="KW-0732">Signal</keyword>
<evidence type="ECO:0000313" key="6">
    <source>
        <dbReference type="EMBL" id="QBE49786.1"/>
    </source>
</evidence>
<feature type="chain" id="PRO_5020497782" evidence="4">
    <location>
        <begin position="25"/>
        <end position="349"/>
    </location>
</feature>
<dbReference type="KEGG" id="ltr:EVS81_13915"/>
<feature type="region of interest" description="Disordered" evidence="2">
    <location>
        <begin position="43"/>
        <end position="72"/>
    </location>
</feature>
<dbReference type="Proteomes" id="UP000289260">
    <property type="component" value="Chromosome"/>
</dbReference>
<protein>
    <submittedName>
        <fullName evidence="6">DUF4349 domain-containing protein</fullName>
    </submittedName>
</protein>
<dbReference type="RefSeq" id="WP_130110899.1">
    <property type="nucleotide sequence ID" value="NZ_CP035806.1"/>
</dbReference>
<feature type="coiled-coil region" evidence="1">
    <location>
        <begin position="158"/>
        <end position="215"/>
    </location>
</feature>
<reference evidence="6 7" key="1">
    <citation type="submission" date="2019-02" db="EMBL/GenBank/DDBJ databases">
        <authorList>
            <person name="Sun L."/>
            <person name="Pan D."/>
            <person name="Wu X."/>
        </authorList>
    </citation>
    <scope>NUCLEOTIDE SEQUENCE [LARGE SCALE GENOMIC DNA]</scope>
    <source>
        <strain evidence="6 7">JW-1</strain>
    </source>
</reference>
<evidence type="ECO:0000259" key="5">
    <source>
        <dbReference type="Pfam" id="PF14257"/>
    </source>
</evidence>
<dbReference type="Pfam" id="PF14257">
    <property type="entry name" value="DUF4349"/>
    <property type="match status" value="1"/>
</dbReference>
<name>A0A4P6KH62_9MICO</name>
<keyword evidence="3" id="KW-0812">Transmembrane</keyword>
<evidence type="ECO:0000256" key="1">
    <source>
        <dbReference type="SAM" id="Coils"/>
    </source>
</evidence>
<keyword evidence="3" id="KW-0472">Membrane</keyword>
<evidence type="ECO:0000256" key="4">
    <source>
        <dbReference type="SAM" id="SignalP"/>
    </source>
</evidence>
<dbReference type="InterPro" id="IPR025645">
    <property type="entry name" value="DUF4349"/>
</dbReference>
<feature type="domain" description="DUF4349" evidence="5">
    <location>
        <begin position="71"/>
        <end position="278"/>
    </location>
</feature>
<evidence type="ECO:0000313" key="7">
    <source>
        <dbReference type="Proteomes" id="UP000289260"/>
    </source>
</evidence>